<dbReference type="Pfam" id="PF13472">
    <property type="entry name" value="Lipase_GDSL_2"/>
    <property type="match status" value="1"/>
</dbReference>
<name>A0ABV7YYG1_9BACT</name>
<dbReference type="EMBL" id="JBHRYQ010000001">
    <property type="protein sequence ID" value="MFC3811624.1"/>
    <property type="molecule type" value="Genomic_DNA"/>
</dbReference>
<accession>A0ABV7YYG1</accession>
<dbReference type="PANTHER" id="PTHR30383">
    <property type="entry name" value="THIOESTERASE 1/PROTEASE 1/LYSOPHOSPHOLIPASE L1"/>
    <property type="match status" value="1"/>
</dbReference>
<dbReference type="SUPFAM" id="SSF52266">
    <property type="entry name" value="SGNH hydrolase"/>
    <property type="match status" value="1"/>
</dbReference>
<keyword evidence="3" id="KW-1185">Reference proteome</keyword>
<dbReference type="Proteomes" id="UP001595616">
    <property type="component" value="Unassembled WGS sequence"/>
</dbReference>
<reference evidence="3" key="1">
    <citation type="journal article" date="2019" name="Int. J. Syst. Evol. Microbiol.">
        <title>The Global Catalogue of Microorganisms (GCM) 10K type strain sequencing project: providing services to taxonomists for standard genome sequencing and annotation.</title>
        <authorList>
            <consortium name="The Broad Institute Genomics Platform"/>
            <consortium name="The Broad Institute Genome Sequencing Center for Infectious Disease"/>
            <person name="Wu L."/>
            <person name="Ma J."/>
        </authorList>
    </citation>
    <scope>NUCLEOTIDE SEQUENCE [LARGE SCALE GENOMIC DNA]</scope>
    <source>
        <strain evidence="3">CECT 7956</strain>
    </source>
</reference>
<sequence length="266" mass="30606">MWYSLLCTMWSKNVAQKGMKYINSKYLACMNQKRRTFLKSGLALGAFGIETDKSWNEEIKTIVFQGDSITDGNRTRNQDWNHLMGHGYANNVASKLWLKYPEKQLTIYNRGVSGNKITDLQNRWQEDTLALKPDLISILVGVNDLEAYLKGSQADAAPNFEQHYRNLLTQTKAALPNVKLVLCEPFVLPVGRVKDKYEEYQKELKPRQQIVKKLAQEFGALHVPFQELFTKATQKAAPNYWIWDGIHPMPAGHEMMALEWLRVVGR</sequence>
<dbReference type="InterPro" id="IPR013830">
    <property type="entry name" value="SGNH_hydro"/>
</dbReference>
<proteinExistence type="predicted"/>
<dbReference type="GO" id="GO:0016787">
    <property type="term" value="F:hydrolase activity"/>
    <property type="evidence" value="ECO:0007669"/>
    <property type="project" value="UniProtKB-KW"/>
</dbReference>
<evidence type="ECO:0000313" key="2">
    <source>
        <dbReference type="EMBL" id="MFC3811624.1"/>
    </source>
</evidence>
<dbReference type="CDD" id="cd01834">
    <property type="entry name" value="SGNH_hydrolase_like_2"/>
    <property type="match status" value="1"/>
</dbReference>
<protein>
    <submittedName>
        <fullName evidence="2">SGNH/GDSL hydrolase family protein</fullName>
        <ecNumber evidence="2">3.1.-.-</ecNumber>
    </submittedName>
</protein>
<evidence type="ECO:0000313" key="3">
    <source>
        <dbReference type="Proteomes" id="UP001595616"/>
    </source>
</evidence>
<dbReference type="EC" id="3.1.-.-" evidence="2"/>
<dbReference type="InterPro" id="IPR051532">
    <property type="entry name" value="Ester_Hydrolysis_Enzymes"/>
</dbReference>
<evidence type="ECO:0000259" key="1">
    <source>
        <dbReference type="Pfam" id="PF13472"/>
    </source>
</evidence>
<organism evidence="2 3">
    <name type="scientific">Lacihabitans lacunae</name>
    <dbReference type="NCBI Taxonomy" id="1028214"/>
    <lineage>
        <taxon>Bacteria</taxon>
        <taxon>Pseudomonadati</taxon>
        <taxon>Bacteroidota</taxon>
        <taxon>Cytophagia</taxon>
        <taxon>Cytophagales</taxon>
        <taxon>Leadbetterellaceae</taxon>
        <taxon>Lacihabitans</taxon>
    </lineage>
</organism>
<feature type="domain" description="SGNH hydrolase-type esterase" evidence="1">
    <location>
        <begin position="66"/>
        <end position="254"/>
    </location>
</feature>
<dbReference type="PANTHER" id="PTHR30383:SF5">
    <property type="entry name" value="SGNH HYDROLASE-TYPE ESTERASE DOMAIN-CONTAINING PROTEIN"/>
    <property type="match status" value="1"/>
</dbReference>
<gene>
    <name evidence="2" type="ORF">ACFOOI_13260</name>
</gene>
<dbReference type="RefSeq" id="WP_379838460.1">
    <property type="nucleotide sequence ID" value="NZ_JBHRYQ010000001.1"/>
</dbReference>
<dbReference type="Gene3D" id="3.40.50.1110">
    <property type="entry name" value="SGNH hydrolase"/>
    <property type="match status" value="1"/>
</dbReference>
<comment type="caution">
    <text evidence="2">The sequence shown here is derived from an EMBL/GenBank/DDBJ whole genome shotgun (WGS) entry which is preliminary data.</text>
</comment>
<dbReference type="InterPro" id="IPR036514">
    <property type="entry name" value="SGNH_hydro_sf"/>
</dbReference>
<keyword evidence="2" id="KW-0378">Hydrolase</keyword>